<evidence type="ECO:0000256" key="3">
    <source>
        <dbReference type="ARBA" id="ARBA00022475"/>
    </source>
</evidence>
<keyword evidence="6 8" id="KW-0472">Membrane</keyword>
<organism evidence="9">
    <name type="scientific">Arthrobacter sp. K5</name>
    <dbReference type="NCBI Taxonomy" id="2839623"/>
    <lineage>
        <taxon>Bacteria</taxon>
        <taxon>Bacillati</taxon>
        <taxon>Actinomycetota</taxon>
        <taxon>Actinomycetes</taxon>
        <taxon>Micrococcales</taxon>
        <taxon>Micrococcaceae</taxon>
        <taxon>Arthrobacter</taxon>
    </lineage>
</organism>
<dbReference type="RefSeq" id="WP_353710666.1">
    <property type="nucleotide sequence ID" value="NZ_CP159279.1"/>
</dbReference>
<protein>
    <submittedName>
        <fullName evidence="9">SMR family transporter</fullName>
    </submittedName>
</protein>
<keyword evidence="5 8" id="KW-1133">Transmembrane helix</keyword>
<proteinExistence type="inferred from homology"/>
<dbReference type="AlphaFoldDB" id="A0AAU8EN22"/>
<dbReference type="PANTHER" id="PTHR30561">
    <property type="entry name" value="SMR FAMILY PROTON-DEPENDENT DRUG EFFLUX TRANSPORTER SUGE"/>
    <property type="match status" value="1"/>
</dbReference>
<dbReference type="GO" id="GO:0015199">
    <property type="term" value="F:amino-acid betaine transmembrane transporter activity"/>
    <property type="evidence" value="ECO:0007669"/>
    <property type="project" value="TreeGrafter"/>
</dbReference>
<comment type="similarity">
    <text evidence="7">Belongs to the drug/metabolite transporter (DMT) superfamily. Small multidrug resistance (SMR) (TC 2.A.7.1) family.</text>
</comment>
<feature type="transmembrane region" description="Helical" evidence="8">
    <location>
        <begin position="56"/>
        <end position="78"/>
    </location>
</feature>
<evidence type="ECO:0000256" key="7">
    <source>
        <dbReference type="RuleBase" id="RU003942"/>
    </source>
</evidence>
<dbReference type="GO" id="GO:0031460">
    <property type="term" value="P:glycine betaine transport"/>
    <property type="evidence" value="ECO:0007669"/>
    <property type="project" value="TreeGrafter"/>
</dbReference>
<evidence type="ECO:0000256" key="6">
    <source>
        <dbReference type="ARBA" id="ARBA00023136"/>
    </source>
</evidence>
<dbReference type="EMBL" id="CP159279">
    <property type="protein sequence ID" value="XCH09993.1"/>
    <property type="molecule type" value="Genomic_DNA"/>
</dbReference>
<evidence type="ECO:0000256" key="8">
    <source>
        <dbReference type="SAM" id="Phobius"/>
    </source>
</evidence>
<evidence type="ECO:0000256" key="5">
    <source>
        <dbReference type="ARBA" id="ARBA00022989"/>
    </source>
</evidence>
<dbReference type="PANTHER" id="PTHR30561:SF1">
    <property type="entry name" value="MULTIDRUG TRANSPORTER EMRE"/>
    <property type="match status" value="1"/>
</dbReference>
<accession>A0AAU8EN22</accession>
<reference evidence="9" key="1">
    <citation type="submission" date="2024-06" db="EMBL/GenBank/DDBJ databases">
        <title>Biodegradation of dimethachlon by Arthrobacter sp. K5: mechanistic insights and ecological implications.</title>
        <authorList>
            <person name="Hu S."/>
            <person name="Lu P."/>
        </authorList>
    </citation>
    <scope>NUCLEOTIDE SEQUENCE</scope>
    <source>
        <strain evidence="9">K5</strain>
    </source>
</reference>
<keyword evidence="3" id="KW-1003">Cell membrane</keyword>
<dbReference type="Gene3D" id="1.10.3730.20">
    <property type="match status" value="1"/>
</dbReference>
<dbReference type="Pfam" id="PF00893">
    <property type="entry name" value="Multi_Drug_Res"/>
    <property type="match status" value="1"/>
</dbReference>
<evidence type="ECO:0000256" key="4">
    <source>
        <dbReference type="ARBA" id="ARBA00022692"/>
    </source>
</evidence>
<evidence type="ECO:0000256" key="2">
    <source>
        <dbReference type="ARBA" id="ARBA00022448"/>
    </source>
</evidence>
<keyword evidence="4 7" id="KW-0812">Transmembrane</keyword>
<dbReference type="GO" id="GO:0015220">
    <property type="term" value="F:choline transmembrane transporter activity"/>
    <property type="evidence" value="ECO:0007669"/>
    <property type="project" value="TreeGrafter"/>
</dbReference>
<evidence type="ECO:0000313" key="9">
    <source>
        <dbReference type="EMBL" id="XCH09993.1"/>
    </source>
</evidence>
<name>A0AAU8EN22_9MICC</name>
<feature type="transmembrane region" description="Helical" evidence="8">
    <location>
        <begin position="29"/>
        <end position="49"/>
    </location>
</feature>
<evidence type="ECO:0000256" key="1">
    <source>
        <dbReference type="ARBA" id="ARBA00004651"/>
    </source>
</evidence>
<dbReference type="InterPro" id="IPR045324">
    <property type="entry name" value="Small_multidrug_res"/>
</dbReference>
<gene>
    <name evidence="9" type="ORF">ABRP34_14195</name>
</gene>
<comment type="subcellular location">
    <subcellularLocation>
        <location evidence="1 7">Cell membrane</location>
        <topology evidence="1 7">Multi-pass membrane protein</topology>
    </subcellularLocation>
</comment>
<feature type="transmembrane region" description="Helical" evidence="8">
    <location>
        <begin position="84"/>
        <end position="104"/>
    </location>
</feature>
<dbReference type="InterPro" id="IPR037185">
    <property type="entry name" value="EmrE-like"/>
</dbReference>
<keyword evidence="2" id="KW-0813">Transport</keyword>
<sequence>MMWLLLTAAILTELSATLCLRLASQGKSIWYIAVGAGYLLAFTLLSLTLDQGMNLGVAYGTWAAAGVALTAIASRILFKEHLTPVMIAGLGLIIAGVLLIELGAAH</sequence>
<dbReference type="SUPFAM" id="SSF103481">
    <property type="entry name" value="Multidrug resistance efflux transporter EmrE"/>
    <property type="match status" value="1"/>
</dbReference>
<dbReference type="InterPro" id="IPR000390">
    <property type="entry name" value="Small_drug/metabolite_transptr"/>
</dbReference>
<dbReference type="GO" id="GO:0015297">
    <property type="term" value="F:antiporter activity"/>
    <property type="evidence" value="ECO:0007669"/>
    <property type="project" value="TreeGrafter"/>
</dbReference>
<dbReference type="GO" id="GO:0005886">
    <property type="term" value="C:plasma membrane"/>
    <property type="evidence" value="ECO:0007669"/>
    <property type="project" value="UniProtKB-SubCell"/>
</dbReference>